<reference evidence="1 2" key="1">
    <citation type="submission" date="2024-10" db="EMBL/GenBank/DDBJ databases">
        <title>The Natural Products Discovery Center: Release of the First 8490 Sequenced Strains for Exploring Actinobacteria Biosynthetic Diversity.</title>
        <authorList>
            <person name="Kalkreuter E."/>
            <person name="Kautsar S.A."/>
            <person name="Yang D."/>
            <person name="Bader C.D."/>
            <person name="Teijaro C.N."/>
            <person name="Fluegel L."/>
            <person name="Davis C.M."/>
            <person name="Simpson J.R."/>
            <person name="Lauterbach L."/>
            <person name="Steele A.D."/>
            <person name="Gui C."/>
            <person name="Meng S."/>
            <person name="Li G."/>
            <person name="Viehrig K."/>
            <person name="Ye F."/>
            <person name="Su P."/>
            <person name="Kiefer A.F."/>
            <person name="Nichols A."/>
            <person name="Cepeda A.J."/>
            <person name="Yan W."/>
            <person name="Fan B."/>
            <person name="Jiang Y."/>
            <person name="Adhikari A."/>
            <person name="Zheng C.-J."/>
            <person name="Schuster L."/>
            <person name="Cowan T.M."/>
            <person name="Smanski M.J."/>
            <person name="Chevrette M.G."/>
            <person name="De Carvalho L.P.S."/>
            <person name="Shen B."/>
        </authorList>
    </citation>
    <scope>NUCLEOTIDE SEQUENCE [LARGE SCALE GENOMIC DNA]</scope>
    <source>
        <strain evidence="1 2">NPDC002173</strain>
    </source>
</reference>
<protein>
    <submittedName>
        <fullName evidence="1">Uncharacterized protein</fullName>
    </submittedName>
</protein>
<sequence length="81" mass="9537">MDGSRRIRRKHRQLLAQHQDLDILRRLGTDQQHQPARKPEKDQIEQVEDDVRHALAPMSGRLDLEQLDQLVKLLELVSTRP</sequence>
<evidence type="ECO:0000313" key="2">
    <source>
        <dbReference type="Proteomes" id="UP001602013"/>
    </source>
</evidence>
<dbReference type="Proteomes" id="UP001602013">
    <property type="component" value="Unassembled WGS sequence"/>
</dbReference>
<name>A0ABW6SLJ5_9ACTN</name>
<keyword evidence="2" id="KW-1185">Reference proteome</keyword>
<accession>A0ABW6SLJ5</accession>
<dbReference type="EMBL" id="JBIASD010000005">
    <property type="protein sequence ID" value="MFF3665814.1"/>
    <property type="molecule type" value="Genomic_DNA"/>
</dbReference>
<evidence type="ECO:0000313" key="1">
    <source>
        <dbReference type="EMBL" id="MFF3665814.1"/>
    </source>
</evidence>
<comment type="caution">
    <text evidence="1">The sequence shown here is derived from an EMBL/GenBank/DDBJ whole genome shotgun (WGS) entry which is preliminary data.</text>
</comment>
<proteinExistence type="predicted"/>
<dbReference type="RefSeq" id="WP_387409989.1">
    <property type="nucleotide sequence ID" value="NZ_JBIASD010000005.1"/>
</dbReference>
<organism evidence="1 2">
    <name type="scientific">Microtetraspora malaysiensis</name>
    <dbReference type="NCBI Taxonomy" id="161358"/>
    <lineage>
        <taxon>Bacteria</taxon>
        <taxon>Bacillati</taxon>
        <taxon>Actinomycetota</taxon>
        <taxon>Actinomycetes</taxon>
        <taxon>Streptosporangiales</taxon>
        <taxon>Streptosporangiaceae</taxon>
        <taxon>Microtetraspora</taxon>
    </lineage>
</organism>
<gene>
    <name evidence="1" type="ORF">ACFYXI_09490</name>
</gene>